<feature type="compositionally biased region" description="Basic and acidic residues" evidence="8">
    <location>
        <begin position="794"/>
        <end position="809"/>
    </location>
</feature>
<feature type="compositionally biased region" description="Acidic residues" evidence="8">
    <location>
        <begin position="1074"/>
        <end position="1084"/>
    </location>
</feature>
<feature type="compositionally biased region" description="Basic residues" evidence="8">
    <location>
        <begin position="965"/>
        <end position="974"/>
    </location>
</feature>
<dbReference type="GO" id="GO:0006281">
    <property type="term" value="P:DNA repair"/>
    <property type="evidence" value="ECO:0007669"/>
    <property type="project" value="TreeGrafter"/>
</dbReference>
<evidence type="ECO:0000256" key="2">
    <source>
        <dbReference type="ARBA" id="ARBA00008174"/>
    </source>
</evidence>
<dbReference type="GO" id="GO:0043111">
    <property type="term" value="P:replication fork arrest"/>
    <property type="evidence" value="ECO:0007669"/>
    <property type="project" value="TreeGrafter"/>
</dbReference>
<evidence type="ECO:0000256" key="6">
    <source>
        <dbReference type="ARBA" id="ARBA00023254"/>
    </source>
</evidence>
<dbReference type="EMBL" id="MU004183">
    <property type="protein sequence ID" value="KAF2500137.1"/>
    <property type="molecule type" value="Genomic_DNA"/>
</dbReference>
<protein>
    <recommendedName>
        <fullName evidence="3">Topoisomerase 1-associated factor 1</fullName>
    </recommendedName>
</protein>
<evidence type="ECO:0000256" key="5">
    <source>
        <dbReference type="ARBA" id="ARBA00023242"/>
    </source>
</evidence>
<evidence type="ECO:0000313" key="10">
    <source>
        <dbReference type="EMBL" id="KAF2500137.1"/>
    </source>
</evidence>
<feature type="region of interest" description="Disordered" evidence="8">
    <location>
        <begin position="331"/>
        <end position="361"/>
    </location>
</feature>
<feature type="compositionally biased region" description="Acidic residues" evidence="8">
    <location>
        <begin position="1140"/>
        <end position="1155"/>
    </location>
</feature>
<evidence type="ECO:0000256" key="1">
    <source>
        <dbReference type="ARBA" id="ARBA00004123"/>
    </source>
</evidence>
<comment type="subcellular location">
    <subcellularLocation>
        <location evidence="1">Nucleus</location>
    </subcellularLocation>
</comment>
<dbReference type="GO" id="GO:0003677">
    <property type="term" value="F:DNA binding"/>
    <property type="evidence" value="ECO:0007669"/>
    <property type="project" value="TreeGrafter"/>
</dbReference>
<reference evidence="10" key="1">
    <citation type="journal article" date="2020" name="Stud. Mycol.">
        <title>101 Dothideomycetes genomes: a test case for predicting lifestyles and emergence of pathogens.</title>
        <authorList>
            <person name="Haridas S."/>
            <person name="Albert R."/>
            <person name="Binder M."/>
            <person name="Bloem J."/>
            <person name="Labutti K."/>
            <person name="Salamov A."/>
            <person name="Andreopoulos B."/>
            <person name="Baker S."/>
            <person name="Barry K."/>
            <person name="Bills G."/>
            <person name="Bluhm B."/>
            <person name="Cannon C."/>
            <person name="Castanera R."/>
            <person name="Culley D."/>
            <person name="Daum C."/>
            <person name="Ezra D."/>
            <person name="Gonzalez J."/>
            <person name="Henrissat B."/>
            <person name="Kuo A."/>
            <person name="Liang C."/>
            <person name="Lipzen A."/>
            <person name="Lutzoni F."/>
            <person name="Magnuson J."/>
            <person name="Mondo S."/>
            <person name="Nolan M."/>
            <person name="Ohm R."/>
            <person name="Pangilinan J."/>
            <person name="Park H.-J."/>
            <person name="Ramirez L."/>
            <person name="Alfaro M."/>
            <person name="Sun H."/>
            <person name="Tritt A."/>
            <person name="Yoshinaga Y."/>
            <person name="Zwiers L.-H."/>
            <person name="Turgeon B."/>
            <person name="Goodwin S."/>
            <person name="Spatafora J."/>
            <person name="Crous P."/>
            <person name="Grigoriev I."/>
        </authorList>
    </citation>
    <scope>NUCLEOTIDE SEQUENCE</scope>
    <source>
        <strain evidence="10">CBS 269.34</strain>
    </source>
</reference>
<evidence type="ECO:0000256" key="3">
    <source>
        <dbReference type="ARBA" id="ARBA00021529"/>
    </source>
</evidence>
<sequence>MATGTLDDWVERDVVPLVDPEARAHVYNLVSAVGGAGDDGGYALGDDALACLKDLKRWLQFFENKLNRRDVARCMAEANLVKGDLLPILAKISDKVTTDKLKHRIAIACLELLVPLTWPTEIDPSSATVNHHRHGPYLQLAQIGYKRGVLQYDAAKILQTTVRIALPSMLEPRKERTVRDEAIIRIVLYFVRNIVMLSQPKGLPADGDEAEISRSAAIDACHSQDIFQMLLTISSSMGDEFVLQDVVVLEILFHLVKGVDAEKLFMEEKKLSTKNTEELKDLIQKEKAMLAGYARHAPTRHNRFGTMIWVKRDDERVSTISGQDVLGKAQVSMQKMDKTKKWNKPRNRGPRKDDEASREEFDLPVPLTSSGRKHLKAFVEDFLDSSFNPLFIHLRRAIEREEERVESRHSRQYFYLISWFLRAECARRRQIKEKFAKSNDPTAITAEDESFGLIAGVMNQETFILLNRFMQRSMDEKTWQDLNAGMKCFTQILHTVQEMSEAALEEDQEIAENIQNRIFYEESTHERIIAILRGYKDQGFGYLDACTELSHVFLRMLERYSKQNLDLQVRSRRRARKKRKVPVQPEEGEENRDDAVVSENEELQEAQRTTSERKFDFARFAAKFMNQSCVNTFVSFTRFYNDLNVEQLKRAHRFFYKVAFKVDMSVFLYRVDILQLFNKMIKGPEGLDPDLPAFKEWEEFVKHFFRTAVKKIQERPELVVEMLFSKINATTYYLQHGYDKEVVTRTPRAPAELEVKGGMEKADQIGVAVGVLLNQAKSDALKWLKDIMSSAADERKSWEDMEDGRKAMAESEAQPSIEGDEAPAVPEDEEGPKAPPIVIKPDNEERRIALYKDNKLRLLMTLLGFLRLGLDTDMEANWIIPHTLTASDLKEAVNLIQKFEFDPPIYEDGKAAEDFLRSKAAARRRRASFDDDSEGAGGSQSEDHGEYGALGPTATKSDALEELKKRRRRRRRSGTPRELDDEEKERRKEARRLKDLEKQAKHKSTMFVHDSDDDSDEERDRIFFEREEELRKATGRDHVKGISTEKSKKPASKKRKSAAEPTKGRKKRKGASSDSEENESEEDVIGVSSRASSVAMSDRLASDEEENTDTPISSQHHEAGQVSDEDVSGLVSKATVPVTDDAEMADDDDEDDDDIAPVRRPVARRMRAGFVIDSDSE</sequence>
<dbReference type="PANTHER" id="PTHR22940:SF4">
    <property type="entry name" value="PROTEIN TIMELESS HOMOLOG"/>
    <property type="match status" value="1"/>
</dbReference>
<evidence type="ECO:0000259" key="9">
    <source>
        <dbReference type="Pfam" id="PF04821"/>
    </source>
</evidence>
<evidence type="ECO:0000256" key="4">
    <source>
        <dbReference type="ARBA" id="ARBA00022880"/>
    </source>
</evidence>
<dbReference type="PANTHER" id="PTHR22940">
    <property type="entry name" value="TIMEOUT/TIMELESS-2"/>
    <property type="match status" value="1"/>
</dbReference>
<feature type="compositionally biased region" description="Basic and acidic residues" evidence="8">
    <location>
        <begin position="350"/>
        <end position="361"/>
    </location>
</feature>
<gene>
    <name evidence="10" type="ORF">BU16DRAFT_613933</name>
</gene>
<feature type="compositionally biased region" description="Basic and acidic residues" evidence="8">
    <location>
        <begin position="984"/>
        <end position="999"/>
    </location>
</feature>
<feature type="region of interest" description="Disordered" evidence="8">
    <location>
        <begin position="794"/>
        <end position="840"/>
    </location>
</feature>
<feature type="compositionally biased region" description="Basic and acidic residues" evidence="8">
    <location>
        <begin position="1018"/>
        <end position="1048"/>
    </location>
</feature>
<evidence type="ECO:0000256" key="8">
    <source>
        <dbReference type="SAM" id="MobiDB-lite"/>
    </source>
</evidence>
<accession>A0A6A6R9K0</accession>
<proteinExistence type="inferred from homology"/>
<dbReference type="GO" id="GO:0000076">
    <property type="term" value="P:DNA replication checkpoint signaling"/>
    <property type="evidence" value="ECO:0007669"/>
    <property type="project" value="TreeGrafter"/>
</dbReference>
<keyword evidence="4" id="KW-0236">DNA replication inhibitor</keyword>
<dbReference type="Proteomes" id="UP000799750">
    <property type="component" value="Unassembled WGS sequence"/>
</dbReference>
<evidence type="ECO:0000256" key="7">
    <source>
        <dbReference type="ARBA" id="ARBA00023306"/>
    </source>
</evidence>
<keyword evidence="7" id="KW-0131">Cell cycle</keyword>
<feature type="region of interest" description="Disordered" evidence="8">
    <location>
        <begin position="576"/>
        <end position="601"/>
    </location>
</feature>
<feature type="domain" description="Timeless N-terminal" evidence="9">
    <location>
        <begin position="42"/>
        <end position="310"/>
    </location>
</feature>
<organism evidence="10 11">
    <name type="scientific">Lophium mytilinum</name>
    <dbReference type="NCBI Taxonomy" id="390894"/>
    <lineage>
        <taxon>Eukaryota</taxon>
        <taxon>Fungi</taxon>
        <taxon>Dikarya</taxon>
        <taxon>Ascomycota</taxon>
        <taxon>Pezizomycotina</taxon>
        <taxon>Dothideomycetes</taxon>
        <taxon>Pleosporomycetidae</taxon>
        <taxon>Mytilinidiales</taxon>
        <taxon>Mytilinidiaceae</taxon>
        <taxon>Lophium</taxon>
    </lineage>
</organism>
<feature type="compositionally biased region" description="Acidic residues" evidence="8">
    <location>
        <begin position="818"/>
        <end position="830"/>
    </location>
</feature>
<comment type="similarity">
    <text evidence="2">Belongs to the timeless family.</text>
</comment>
<dbReference type="GO" id="GO:0051321">
    <property type="term" value="P:meiotic cell cycle"/>
    <property type="evidence" value="ECO:0007669"/>
    <property type="project" value="UniProtKB-KW"/>
</dbReference>
<feature type="region of interest" description="Disordered" evidence="8">
    <location>
        <begin position="924"/>
        <end position="1163"/>
    </location>
</feature>
<dbReference type="GO" id="GO:0031298">
    <property type="term" value="C:replication fork protection complex"/>
    <property type="evidence" value="ECO:0007669"/>
    <property type="project" value="TreeGrafter"/>
</dbReference>
<dbReference type="InterPro" id="IPR006906">
    <property type="entry name" value="Timeless_N"/>
</dbReference>
<dbReference type="InterPro" id="IPR044998">
    <property type="entry name" value="Timeless"/>
</dbReference>
<keyword evidence="6" id="KW-0469">Meiosis</keyword>
<keyword evidence="5" id="KW-0539">Nucleus</keyword>
<dbReference type="OrthoDB" id="310853at2759"/>
<name>A0A6A6R9K0_9PEZI</name>
<dbReference type="AlphaFoldDB" id="A0A6A6R9K0"/>
<keyword evidence="11" id="KW-1185">Reference proteome</keyword>
<evidence type="ECO:0000313" key="11">
    <source>
        <dbReference type="Proteomes" id="UP000799750"/>
    </source>
</evidence>
<dbReference type="Pfam" id="PF04821">
    <property type="entry name" value="TIMELESS"/>
    <property type="match status" value="1"/>
</dbReference>